<name>A0ACC2AUX4_DIPCM</name>
<dbReference type="Proteomes" id="UP001162992">
    <property type="component" value="Chromosome 19"/>
</dbReference>
<gene>
    <name evidence="1" type="ORF">O6H91_19G048100</name>
</gene>
<reference evidence="2" key="1">
    <citation type="journal article" date="2024" name="Proc. Natl. Acad. Sci. U.S.A.">
        <title>Extraordinary preservation of gene collinearity over three hundred million years revealed in homosporous lycophytes.</title>
        <authorList>
            <person name="Li C."/>
            <person name="Wickell D."/>
            <person name="Kuo L.Y."/>
            <person name="Chen X."/>
            <person name="Nie B."/>
            <person name="Liao X."/>
            <person name="Peng D."/>
            <person name="Ji J."/>
            <person name="Jenkins J."/>
            <person name="Williams M."/>
            <person name="Shu S."/>
            <person name="Plott C."/>
            <person name="Barry K."/>
            <person name="Rajasekar S."/>
            <person name="Grimwood J."/>
            <person name="Han X."/>
            <person name="Sun S."/>
            <person name="Hou Z."/>
            <person name="He W."/>
            <person name="Dai G."/>
            <person name="Sun C."/>
            <person name="Schmutz J."/>
            <person name="Leebens-Mack J.H."/>
            <person name="Li F.W."/>
            <person name="Wang L."/>
        </authorList>
    </citation>
    <scope>NUCLEOTIDE SEQUENCE [LARGE SCALE GENOMIC DNA]</scope>
    <source>
        <strain evidence="2">cv. PW_Plant_1</strain>
    </source>
</reference>
<evidence type="ECO:0000313" key="2">
    <source>
        <dbReference type="Proteomes" id="UP001162992"/>
    </source>
</evidence>
<sequence>MKWFLFSDPERRVYNAKNAFRRPSWTAEHTSGKSSSDKSSQTSERSFGSVEADQFKCTSQQTKDLQVFTYEELEAATRKFTRGNLLGEGGFGSVFKGCIRPKRPRSGEGKLEVAVKQLNQKSLQGDKEWLAEINFLSYVDHPNLVKLVGYCSEDNERGMHRLLVYELVTNRSLDEHLFGRAQLVLSWKSRVQIALGAARGLDYLHEGIDVQIIFRDFKTSNVLLDKNFNPKLSDFGFARQGPAFDHSHVTTAVLGTVGYAAPEYVQTGHLTSKSDVWSFGVVLFELLTGRKVIDDNRPKHEQRLLQWIKPLMMDSSKFPKMMDPKLEGKYPLKAAQKVATLAFHCLQPDPYSRPKMSVVVERLTQVLELSELPYFQEETIHSRNVKFSQETACAGKVKSWSLKGVMNLFHMENGCLGCRKPYGIKKGSTV</sequence>
<protein>
    <submittedName>
        <fullName evidence="1">Uncharacterized protein</fullName>
    </submittedName>
</protein>
<proteinExistence type="predicted"/>
<keyword evidence="2" id="KW-1185">Reference proteome</keyword>
<comment type="caution">
    <text evidence="1">The sequence shown here is derived from an EMBL/GenBank/DDBJ whole genome shotgun (WGS) entry which is preliminary data.</text>
</comment>
<accession>A0ACC2AUX4</accession>
<dbReference type="EMBL" id="CM055110">
    <property type="protein sequence ID" value="KAJ7521323.1"/>
    <property type="molecule type" value="Genomic_DNA"/>
</dbReference>
<organism evidence="1 2">
    <name type="scientific">Diphasiastrum complanatum</name>
    <name type="common">Issler's clubmoss</name>
    <name type="synonym">Lycopodium complanatum</name>
    <dbReference type="NCBI Taxonomy" id="34168"/>
    <lineage>
        <taxon>Eukaryota</taxon>
        <taxon>Viridiplantae</taxon>
        <taxon>Streptophyta</taxon>
        <taxon>Embryophyta</taxon>
        <taxon>Tracheophyta</taxon>
        <taxon>Lycopodiopsida</taxon>
        <taxon>Lycopodiales</taxon>
        <taxon>Lycopodiaceae</taxon>
        <taxon>Lycopodioideae</taxon>
        <taxon>Diphasiastrum</taxon>
    </lineage>
</organism>
<evidence type="ECO:0000313" key="1">
    <source>
        <dbReference type="EMBL" id="KAJ7521323.1"/>
    </source>
</evidence>